<dbReference type="AlphaFoldDB" id="A0A517VL05"/>
<name>A0A517VL05_9PLAN</name>
<dbReference type="InterPro" id="IPR047650">
    <property type="entry name" value="Transpos_IS110"/>
</dbReference>
<dbReference type="EMBL" id="CP036343">
    <property type="protein sequence ID" value="QDT93600.1"/>
    <property type="molecule type" value="Genomic_DNA"/>
</dbReference>
<dbReference type="KEGG" id="gax:Pan161_53120"/>
<gene>
    <name evidence="3" type="ORF">Pan161_52810</name>
    <name evidence="4" type="ORF">Pan161_53120</name>
</gene>
<evidence type="ECO:0000313" key="4">
    <source>
        <dbReference type="EMBL" id="QDT93630.1"/>
    </source>
</evidence>
<evidence type="ECO:0000313" key="5">
    <source>
        <dbReference type="Proteomes" id="UP000316855"/>
    </source>
</evidence>
<feature type="domain" description="Transposase IS110-like N-terminal" evidence="1">
    <location>
        <begin position="4"/>
        <end position="145"/>
    </location>
</feature>
<organism evidence="4 5">
    <name type="scientific">Gimesia algae</name>
    <dbReference type="NCBI Taxonomy" id="2527971"/>
    <lineage>
        <taxon>Bacteria</taxon>
        <taxon>Pseudomonadati</taxon>
        <taxon>Planctomycetota</taxon>
        <taxon>Planctomycetia</taxon>
        <taxon>Planctomycetales</taxon>
        <taxon>Planctomycetaceae</taxon>
        <taxon>Gimesia</taxon>
    </lineage>
</organism>
<accession>A0A517VL05</accession>
<keyword evidence="5" id="KW-1185">Reference proteome</keyword>
<sequence>MWHIGIDLHRRTVVMSAVNDSGEVVSPVTIECLNTNAILDFLQPLKPFRAVVESTATYRWLYKLLSEEGTILLAHPAKLRLMIQRRAKTDRLDCQLLVNLLRINQIPLSYIPPDDYQQLREITRHRAGLARDRAQIKIGLRALLARNNQDAPYRIPFGPRGIKWFRDQSFSSIDNLIRDELITRLDHFTEQINVIDQQLEELQVSFPQVEALLNIHGIGLYTALVIVAELGEVERFRSAKQVGAYAGLTSKVNQSGGHCYYGSITRQGPPWLRWVLTEVAIHVIRRDVPLKRFYTRIRKRSGAKKARVAVACKLAEISWKRLFRWQTEHSVQPV</sequence>
<evidence type="ECO:0000259" key="2">
    <source>
        <dbReference type="Pfam" id="PF02371"/>
    </source>
</evidence>
<dbReference type="Pfam" id="PF01548">
    <property type="entry name" value="DEDD_Tnp_IS110"/>
    <property type="match status" value="1"/>
</dbReference>
<dbReference type="KEGG" id="gax:Pan161_52810"/>
<dbReference type="Pfam" id="PF02371">
    <property type="entry name" value="Transposase_20"/>
    <property type="match status" value="1"/>
</dbReference>
<feature type="domain" description="Transposase IS116/IS110/IS902 C-terminal" evidence="2">
    <location>
        <begin position="210"/>
        <end position="294"/>
    </location>
</feature>
<evidence type="ECO:0000259" key="1">
    <source>
        <dbReference type="Pfam" id="PF01548"/>
    </source>
</evidence>
<dbReference type="RefSeq" id="WP_145231590.1">
    <property type="nucleotide sequence ID" value="NZ_CP036343.1"/>
</dbReference>
<dbReference type="GO" id="GO:0006313">
    <property type="term" value="P:DNA transposition"/>
    <property type="evidence" value="ECO:0007669"/>
    <property type="project" value="InterPro"/>
</dbReference>
<dbReference type="NCBIfam" id="NF033542">
    <property type="entry name" value="transpos_IS110"/>
    <property type="match status" value="1"/>
</dbReference>
<dbReference type="PANTHER" id="PTHR33055:SF13">
    <property type="entry name" value="TRANSPOSASE"/>
    <property type="match status" value="1"/>
</dbReference>
<evidence type="ECO:0000313" key="3">
    <source>
        <dbReference type="EMBL" id="QDT93600.1"/>
    </source>
</evidence>
<dbReference type="Proteomes" id="UP000316855">
    <property type="component" value="Chromosome"/>
</dbReference>
<dbReference type="InterPro" id="IPR002525">
    <property type="entry name" value="Transp_IS110-like_N"/>
</dbReference>
<dbReference type="EMBL" id="CP036343">
    <property type="protein sequence ID" value="QDT93630.1"/>
    <property type="molecule type" value="Genomic_DNA"/>
</dbReference>
<proteinExistence type="predicted"/>
<dbReference type="OrthoDB" id="273556at2"/>
<reference evidence="4 5" key="1">
    <citation type="submission" date="2019-02" db="EMBL/GenBank/DDBJ databases">
        <title>Deep-cultivation of Planctomycetes and their phenomic and genomic characterization uncovers novel biology.</title>
        <authorList>
            <person name="Wiegand S."/>
            <person name="Jogler M."/>
            <person name="Boedeker C."/>
            <person name="Pinto D."/>
            <person name="Vollmers J."/>
            <person name="Rivas-Marin E."/>
            <person name="Kohn T."/>
            <person name="Peeters S.H."/>
            <person name="Heuer A."/>
            <person name="Rast P."/>
            <person name="Oberbeckmann S."/>
            <person name="Bunk B."/>
            <person name="Jeske O."/>
            <person name="Meyerdierks A."/>
            <person name="Storesund J.E."/>
            <person name="Kallscheuer N."/>
            <person name="Luecker S."/>
            <person name="Lage O.M."/>
            <person name="Pohl T."/>
            <person name="Merkel B.J."/>
            <person name="Hornburger P."/>
            <person name="Mueller R.-W."/>
            <person name="Bruemmer F."/>
            <person name="Labrenz M."/>
            <person name="Spormann A.M."/>
            <person name="Op den Camp H."/>
            <person name="Overmann J."/>
            <person name="Amann R."/>
            <person name="Jetten M.S.M."/>
            <person name="Mascher T."/>
            <person name="Medema M.H."/>
            <person name="Devos D.P."/>
            <person name="Kaster A.-K."/>
            <person name="Ovreas L."/>
            <person name="Rohde M."/>
            <person name="Galperin M.Y."/>
            <person name="Jogler C."/>
        </authorList>
    </citation>
    <scope>NUCLEOTIDE SEQUENCE [LARGE SCALE GENOMIC DNA]</scope>
    <source>
        <strain evidence="4 5">Pan161</strain>
    </source>
</reference>
<dbReference type="GO" id="GO:0004803">
    <property type="term" value="F:transposase activity"/>
    <property type="evidence" value="ECO:0007669"/>
    <property type="project" value="InterPro"/>
</dbReference>
<protein>
    <submittedName>
        <fullName evidence="4">Transposase IS116/IS110/IS902 family protein</fullName>
    </submittedName>
</protein>
<dbReference type="GO" id="GO:0003677">
    <property type="term" value="F:DNA binding"/>
    <property type="evidence" value="ECO:0007669"/>
    <property type="project" value="InterPro"/>
</dbReference>
<dbReference type="PANTHER" id="PTHR33055">
    <property type="entry name" value="TRANSPOSASE FOR INSERTION SEQUENCE ELEMENT IS1111A"/>
    <property type="match status" value="1"/>
</dbReference>
<dbReference type="InterPro" id="IPR003346">
    <property type="entry name" value="Transposase_20"/>
</dbReference>